<dbReference type="SUPFAM" id="SSF56784">
    <property type="entry name" value="HAD-like"/>
    <property type="match status" value="1"/>
</dbReference>
<evidence type="ECO:0000313" key="3">
    <source>
        <dbReference type="Proteomes" id="UP000261704"/>
    </source>
</evidence>
<dbReference type="Gene3D" id="3.40.50.1000">
    <property type="entry name" value="HAD superfamily/HAD-like"/>
    <property type="match status" value="1"/>
</dbReference>
<dbReference type="InterPro" id="IPR023214">
    <property type="entry name" value="HAD_sf"/>
</dbReference>
<evidence type="ECO:0000313" key="2">
    <source>
        <dbReference type="EMBL" id="AXX98737.1"/>
    </source>
</evidence>
<dbReference type="InterPro" id="IPR056782">
    <property type="entry name" value="HAD_PNKP"/>
</dbReference>
<evidence type="ECO:0000259" key="1">
    <source>
        <dbReference type="Pfam" id="PF25109"/>
    </source>
</evidence>
<dbReference type="EMBL" id="CP032125">
    <property type="protein sequence ID" value="AXX98737.1"/>
    <property type="molecule type" value="Genomic_DNA"/>
</dbReference>
<proteinExistence type="predicted"/>
<feature type="domain" description="Polynucleotide kinase PNKP phosphatase" evidence="1">
    <location>
        <begin position="7"/>
        <end position="151"/>
    </location>
</feature>
<sequence>MGRPVKQTVIFDIDGTLADIRHRRGFLDGDRPDWNRFNAAMGDDTPNVPVVTLYKSLWETGQFDMVLASGRNEKHRAVTKQWLIWNEIPFGRILMRADKDNRADHIIKKEILDLLLAEGRQIAFTVDDRQQVVDMWRRNGITCLQCDVGDF</sequence>
<dbReference type="KEGG" id="pamo:BAR1_12880"/>
<reference evidence="2 3" key="1">
    <citation type="submission" date="2018-09" db="EMBL/GenBank/DDBJ databases">
        <title>Profundibacter amoris BAR1 gen. nov., sp. nov., a new member of the Roseobacter clade isolated at Lokis Castle Vent Field on the Arctic Mid-Oceanic Ridge.</title>
        <authorList>
            <person name="Le Moine Bauer S."/>
            <person name="Sjoeberg A.G."/>
            <person name="L'Haridon S."/>
            <person name="Stokke R."/>
            <person name="Roalkvam I."/>
            <person name="Steen I.H."/>
            <person name="Dahle H."/>
        </authorList>
    </citation>
    <scope>NUCLEOTIDE SEQUENCE [LARGE SCALE GENOMIC DNA]</scope>
    <source>
        <strain evidence="2 3">BAR1</strain>
    </source>
</reference>
<dbReference type="OrthoDB" id="7592866at2"/>
<dbReference type="InterPro" id="IPR036412">
    <property type="entry name" value="HAD-like_sf"/>
</dbReference>
<dbReference type="AlphaFoldDB" id="A0A347UIQ9"/>
<dbReference type="Proteomes" id="UP000261704">
    <property type="component" value="Chromosome"/>
</dbReference>
<dbReference type="Pfam" id="PF25109">
    <property type="entry name" value="HAD_PNKP"/>
    <property type="match status" value="1"/>
</dbReference>
<gene>
    <name evidence="2" type="ORF">BAR1_12880</name>
</gene>
<dbReference type="GO" id="GO:0016301">
    <property type="term" value="F:kinase activity"/>
    <property type="evidence" value="ECO:0007669"/>
    <property type="project" value="UniProtKB-KW"/>
</dbReference>
<organism evidence="2 3">
    <name type="scientific">Profundibacter amoris</name>
    <dbReference type="NCBI Taxonomy" id="2171755"/>
    <lineage>
        <taxon>Bacteria</taxon>
        <taxon>Pseudomonadati</taxon>
        <taxon>Pseudomonadota</taxon>
        <taxon>Alphaproteobacteria</taxon>
        <taxon>Rhodobacterales</taxon>
        <taxon>Paracoccaceae</taxon>
        <taxon>Profundibacter</taxon>
    </lineage>
</organism>
<accession>A0A347UIQ9</accession>
<keyword evidence="3" id="KW-1185">Reference proteome</keyword>
<name>A0A347UIQ9_9RHOB</name>
<keyword evidence="2" id="KW-0418">Kinase</keyword>
<protein>
    <submittedName>
        <fullName evidence="2">Polynucleotide kinase</fullName>
    </submittedName>
</protein>
<keyword evidence="2" id="KW-0808">Transferase</keyword>